<feature type="compositionally biased region" description="Low complexity" evidence="1">
    <location>
        <begin position="113"/>
        <end position="143"/>
    </location>
</feature>
<dbReference type="VEuPathDB" id="FungiDB:RhiirFUN_024552"/>
<evidence type="ECO:0008006" key="4">
    <source>
        <dbReference type="Google" id="ProtNLM"/>
    </source>
</evidence>
<organism evidence="2 3">
    <name type="scientific">Rhizophagus irregularis</name>
    <dbReference type="NCBI Taxonomy" id="588596"/>
    <lineage>
        <taxon>Eukaryota</taxon>
        <taxon>Fungi</taxon>
        <taxon>Fungi incertae sedis</taxon>
        <taxon>Mucoromycota</taxon>
        <taxon>Glomeromycotina</taxon>
        <taxon>Glomeromycetes</taxon>
        <taxon>Glomerales</taxon>
        <taxon>Glomeraceae</taxon>
        <taxon>Rhizophagus</taxon>
    </lineage>
</organism>
<accession>A0A2N1MZH5</accession>
<gene>
    <name evidence="2" type="ORF">RhiirC2_784019</name>
</gene>
<dbReference type="VEuPathDB" id="FungiDB:RhiirFUN_025384"/>
<dbReference type="InterPro" id="IPR043502">
    <property type="entry name" value="DNA/RNA_pol_sf"/>
</dbReference>
<evidence type="ECO:0000313" key="2">
    <source>
        <dbReference type="EMBL" id="PKK67053.1"/>
    </source>
</evidence>
<feature type="region of interest" description="Disordered" evidence="1">
    <location>
        <begin position="113"/>
        <end position="152"/>
    </location>
</feature>
<dbReference type="VEuPathDB" id="FungiDB:RhiirA1_391764"/>
<name>A0A2N1MZH5_9GLOM</name>
<reference evidence="2 3" key="2">
    <citation type="submission" date="2017-10" db="EMBL/GenBank/DDBJ databases">
        <title>Extensive intraspecific genome diversity in a model arbuscular mycorrhizal fungus.</title>
        <authorList>
            <person name="Chen E.C.H."/>
            <person name="Morin E."/>
            <person name="Baudet D."/>
            <person name="Noel J."/>
            <person name="Ndikumana S."/>
            <person name="Charron P."/>
            <person name="St-Onge C."/>
            <person name="Giorgi J."/>
            <person name="Grigoriev I.V."/>
            <person name="Roux C."/>
            <person name="Martin F.M."/>
            <person name="Corradi N."/>
        </authorList>
    </citation>
    <scope>NUCLEOTIDE SEQUENCE [LARGE SCALE GENOMIC DNA]</scope>
    <source>
        <strain evidence="2 3">C2</strain>
    </source>
</reference>
<sequence length="568" mass="64948">MPCHWLVKGTKEYCTRPTKNEYCGMHAFAINRRGATPPSACLLCGNGTNSVTQICIHCGQHKFRAKLWRERNANVVAKNTMRLTCPRCGKVFPEKAKMQALERHLNRKIPCRPQAGQQATPQPAAQQSVQQAAPQFAAQPTSQVTQPATQTVPPAAQENICKKCKECIVEKKYVSIGTQTDDIGDISQTRKNVEMQNKETIIPIQLVQKRQVTESEKPFLIYKSDNNAYDLFDGKTIWNGSNTVFRELSQKYSFIPVKRNETLEEAYARITVESEELMKKSNGEINMKITGNYPKTTLELFRTKSKAANHKKIIGNEESEWIMKASTGGIIWAEQYEGPAQELDYESMYPTCMSKSNTQWPIYEGDFEYLEKLDNLSFGIYHVDIEGQPEKKKDAKCTRLFRYNPEKYYTHYDIQRARDLGLEVKLINESPNALIYNEKKCMTGEDLFSKWYNTLIKIKREGGYAGKASKELLVSLWGVLCEQRNNRFYGPHPRIKPFLLSLVRKTISESVEKFGNKVKRIHTDGFVISGNDNINPEYIRVNGLEIKKKGNCIVKNCNNVKWANQSIK</sequence>
<dbReference type="AlphaFoldDB" id="A0A2N1MZH5"/>
<proteinExistence type="predicted"/>
<protein>
    <recommendedName>
        <fullName evidence="4">DNA-directed DNA polymerase</fullName>
    </recommendedName>
</protein>
<dbReference type="Proteomes" id="UP000233469">
    <property type="component" value="Unassembled WGS sequence"/>
</dbReference>
<dbReference type="SUPFAM" id="SSF56672">
    <property type="entry name" value="DNA/RNA polymerases"/>
    <property type="match status" value="1"/>
</dbReference>
<evidence type="ECO:0000313" key="3">
    <source>
        <dbReference type="Proteomes" id="UP000233469"/>
    </source>
</evidence>
<dbReference type="EMBL" id="LLXL01001011">
    <property type="protein sequence ID" value="PKK67053.1"/>
    <property type="molecule type" value="Genomic_DNA"/>
</dbReference>
<dbReference type="VEuPathDB" id="FungiDB:FUN_020934"/>
<comment type="caution">
    <text evidence="2">The sequence shown here is derived from an EMBL/GenBank/DDBJ whole genome shotgun (WGS) entry which is preliminary data.</text>
</comment>
<evidence type="ECO:0000256" key="1">
    <source>
        <dbReference type="SAM" id="MobiDB-lite"/>
    </source>
</evidence>
<reference evidence="2 3" key="1">
    <citation type="submission" date="2016-04" db="EMBL/GenBank/DDBJ databases">
        <title>Genome analyses suggest a sexual origin of heterokaryosis in a supposedly ancient asexual fungus.</title>
        <authorList>
            <person name="Ropars J."/>
            <person name="Sedzielewska K."/>
            <person name="Noel J."/>
            <person name="Charron P."/>
            <person name="Farinelli L."/>
            <person name="Marton T."/>
            <person name="Kruger M."/>
            <person name="Pelin A."/>
            <person name="Brachmann A."/>
            <person name="Corradi N."/>
        </authorList>
    </citation>
    <scope>NUCLEOTIDE SEQUENCE [LARGE SCALE GENOMIC DNA]</scope>
    <source>
        <strain evidence="2 3">C2</strain>
    </source>
</reference>